<dbReference type="GO" id="GO:0005654">
    <property type="term" value="C:nucleoplasm"/>
    <property type="evidence" value="ECO:0007669"/>
    <property type="project" value="Ensembl"/>
</dbReference>
<dbReference type="Pfam" id="PF25092">
    <property type="entry name" value="SH3_KIN17_C"/>
    <property type="match status" value="1"/>
</dbReference>
<feature type="coiled-coil region" evidence="23">
    <location>
        <begin position="236"/>
        <end position="263"/>
    </location>
</feature>
<evidence type="ECO:0000256" key="5">
    <source>
        <dbReference type="ARBA" id="ARBA00022490"/>
    </source>
</evidence>
<dbReference type="PANTHER" id="PTHR12805">
    <property type="entry name" value="KIN17 KIN, ANTIGENIC DETERMINANT OF RECA PROTEIN HOMOLOG"/>
    <property type="match status" value="1"/>
</dbReference>
<evidence type="ECO:0000256" key="13">
    <source>
        <dbReference type="ARBA" id="ARBA00023016"/>
    </source>
</evidence>
<dbReference type="GO" id="GO:0008270">
    <property type="term" value="F:zinc ion binding"/>
    <property type="evidence" value="ECO:0007669"/>
    <property type="project" value="UniProtKB-KW"/>
</dbReference>
<accession>F6PWM9</accession>
<dbReference type="GO" id="GO:0005634">
    <property type="term" value="C:nucleus"/>
    <property type="evidence" value="ECO:0000318"/>
    <property type="project" value="GO_Central"/>
</dbReference>
<evidence type="ECO:0000256" key="4">
    <source>
        <dbReference type="ARBA" id="ARBA00022481"/>
    </source>
</evidence>
<dbReference type="AlphaFoldDB" id="F6PWM9"/>
<dbReference type="GeneTree" id="ENSGT00390000005903"/>
<protein>
    <recommendedName>
        <fullName evidence="21">DNA/RNA-binding protein KIN17</fullName>
    </recommendedName>
    <alternativeName>
        <fullName evidence="22">Binding to curved DNA</fullName>
    </alternativeName>
</protein>
<evidence type="ECO:0000256" key="12">
    <source>
        <dbReference type="ARBA" id="ARBA00022884"/>
    </source>
</evidence>
<name>F6PWM9_ORNAN</name>
<dbReference type="InterPro" id="IPR014722">
    <property type="entry name" value="Rib_uL2_dom2"/>
</dbReference>
<proteinExistence type="inferred from homology"/>
<dbReference type="Ensembl" id="ENSOANT00000024304.4">
    <property type="protein sequence ID" value="ENSOANP00000024300.4"/>
    <property type="gene ID" value="ENSOANG00000015445.4"/>
</dbReference>
<dbReference type="InterPro" id="IPR056767">
    <property type="entry name" value="C2H2-Znf_KIN17"/>
</dbReference>
<evidence type="ECO:0000256" key="23">
    <source>
        <dbReference type="SAM" id="Coils"/>
    </source>
</evidence>
<keyword evidence="27" id="KW-1185">Reference proteome</keyword>
<evidence type="ECO:0000256" key="11">
    <source>
        <dbReference type="ARBA" id="ARBA00022833"/>
    </source>
</evidence>
<sequence>MVASPLKVGQTGRDAHAPRAAPTPARRRWQGEEKGASSREIKTSSAALAPGSLLSRDLKAPARRRPSSSGHPGTEAFEVVVDAAAAAMGKSDFLTPKAIANRIKSKGLQKLRWYCQMCQKQCRDENGFKCHCMSESHQRQLLLASEDPQQFMDYFSEEFRNDFLELLRRRFGTKRVHNNIVYNEYISHREHIHMNATQWETLTDFTKWLGREGLCKVDETPKGWYIQYIDRDPETIRRQQEQEKKKKQDLDDEEKTAKFIEEQVRRGLEGKEQEVPVFTELNRDNEEEKVAFNLNKGASTSSSSTTPKPRFYVYITAISLGPSALKMVKGAASAKRKDSSHSSAQSKEKKKKSALDEIMEFEEEKKKSSRTDYWLQPEIVVKIMTKRLGEKYHKKKAVIKEVIDKYTAVVKMIDSGDKLKLDQTHLETVIPAPGKKVLVLNGGYRGNEGTLDSINEKTFSATIIIETGPLKGRRVEGIQYEDISKMA</sequence>
<feature type="region of interest" description="Disordered" evidence="24">
    <location>
        <begin position="331"/>
        <end position="354"/>
    </location>
</feature>
<keyword evidence="8" id="KW-0479">Metal-binding</keyword>
<evidence type="ECO:0000256" key="14">
    <source>
        <dbReference type="ARBA" id="ARBA00023054"/>
    </source>
</evidence>
<evidence type="ECO:0000259" key="25">
    <source>
        <dbReference type="SMART" id="SM01253"/>
    </source>
</evidence>
<evidence type="ECO:0000256" key="6">
    <source>
        <dbReference type="ARBA" id="ARBA00022664"/>
    </source>
</evidence>
<dbReference type="STRING" id="9258.ENSOANP00000024300"/>
<dbReference type="GO" id="GO:0006310">
    <property type="term" value="P:DNA recombination"/>
    <property type="evidence" value="ECO:0007669"/>
    <property type="project" value="UniProtKB-KW"/>
</dbReference>
<reference evidence="26" key="2">
    <citation type="submission" date="2025-09" db="UniProtKB">
        <authorList>
            <consortium name="Ensembl"/>
        </authorList>
    </citation>
    <scope>IDENTIFICATION</scope>
    <source>
        <strain evidence="26">Glennie</strain>
    </source>
</reference>
<evidence type="ECO:0000256" key="1">
    <source>
        <dbReference type="ARBA" id="ARBA00004123"/>
    </source>
</evidence>
<dbReference type="GO" id="GO:0006974">
    <property type="term" value="P:DNA damage response"/>
    <property type="evidence" value="ECO:0000318"/>
    <property type="project" value="GO_Central"/>
</dbReference>
<dbReference type="GO" id="GO:0032991">
    <property type="term" value="C:protein-containing complex"/>
    <property type="evidence" value="ECO:0007669"/>
    <property type="project" value="Ensembl"/>
</dbReference>
<evidence type="ECO:0000313" key="27">
    <source>
        <dbReference type="Proteomes" id="UP000002279"/>
    </source>
</evidence>
<dbReference type="GO" id="GO:0006397">
    <property type="term" value="P:mRNA processing"/>
    <property type="evidence" value="ECO:0007669"/>
    <property type="project" value="UniProtKB-KW"/>
</dbReference>
<comment type="similarity">
    <text evidence="3">Belongs to the KIN17 family.</text>
</comment>
<dbReference type="InterPro" id="IPR037321">
    <property type="entry name" value="KIN17-like"/>
</dbReference>
<keyword evidence="17" id="KW-0234">DNA repair</keyword>
<evidence type="ECO:0000313" key="26">
    <source>
        <dbReference type="Ensembl" id="ENSOANP00000024300.4"/>
    </source>
</evidence>
<evidence type="ECO:0000256" key="22">
    <source>
        <dbReference type="ARBA" id="ARBA00079987"/>
    </source>
</evidence>
<dbReference type="InParanoid" id="F6PWM9"/>
<dbReference type="CDD" id="cd13155">
    <property type="entry name" value="KOW_KIN17"/>
    <property type="match status" value="1"/>
</dbReference>
<dbReference type="Proteomes" id="UP000002279">
    <property type="component" value="Unplaced"/>
</dbReference>
<dbReference type="GO" id="GO:0003690">
    <property type="term" value="F:double-stranded DNA binding"/>
    <property type="evidence" value="ECO:0000318"/>
    <property type="project" value="GO_Central"/>
</dbReference>
<keyword evidence="11" id="KW-0862">Zinc</keyword>
<dbReference type="InterPro" id="IPR019447">
    <property type="entry name" value="DNA/RNA-bd_Kin17_WH-like_dom"/>
</dbReference>
<evidence type="ECO:0000256" key="9">
    <source>
        <dbReference type="ARBA" id="ARBA00022763"/>
    </source>
</evidence>
<reference evidence="26" key="1">
    <citation type="submission" date="2025-08" db="UniProtKB">
        <authorList>
            <consortium name="Ensembl"/>
        </authorList>
    </citation>
    <scope>IDENTIFICATION</scope>
    <source>
        <strain evidence="26">Glennie</strain>
    </source>
</reference>
<organism evidence="26 27">
    <name type="scientific">Ornithorhynchus anatinus</name>
    <name type="common">Duckbill platypus</name>
    <dbReference type="NCBI Taxonomy" id="9258"/>
    <lineage>
        <taxon>Eukaryota</taxon>
        <taxon>Metazoa</taxon>
        <taxon>Chordata</taxon>
        <taxon>Craniata</taxon>
        <taxon>Vertebrata</taxon>
        <taxon>Euteleostomi</taxon>
        <taxon>Mammalia</taxon>
        <taxon>Monotremata</taxon>
        <taxon>Ornithorhynchidae</taxon>
        <taxon>Ornithorhynchus</taxon>
    </lineage>
</organism>
<dbReference type="SMART" id="SM01253">
    <property type="entry name" value="Kin17_mid"/>
    <property type="match status" value="1"/>
</dbReference>
<keyword evidence="6" id="KW-0507">mRNA processing</keyword>
<keyword evidence="9" id="KW-0227">DNA damage</keyword>
<dbReference type="InterPro" id="IPR041995">
    <property type="entry name" value="KOW_KIN17"/>
</dbReference>
<evidence type="ECO:0000256" key="10">
    <source>
        <dbReference type="ARBA" id="ARBA00022771"/>
    </source>
</evidence>
<evidence type="ECO:0000256" key="16">
    <source>
        <dbReference type="ARBA" id="ARBA00023172"/>
    </source>
</evidence>
<keyword evidence="4" id="KW-0488">Methylation</keyword>
<dbReference type="SUPFAM" id="SSF57667">
    <property type="entry name" value="beta-beta-alpha zinc fingers"/>
    <property type="match status" value="1"/>
</dbReference>
<dbReference type="OMA" id="RMTDFIE"/>
<evidence type="ECO:0000256" key="7">
    <source>
        <dbReference type="ARBA" id="ARBA00022705"/>
    </source>
</evidence>
<keyword evidence="13" id="KW-0346">Stress response</keyword>
<dbReference type="InterPro" id="IPR041330">
    <property type="entry name" value="KN17_SH3"/>
</dbReference>
<dbReference type="Bgee" id="ENSOANG00000015445">
    <property type="expression patterns" value="Expressed in ovary and 8 other cell types or tissues"/>
</dbReference>
<dbReference type="Pfam" id="PF25095">
    <property type="entry name" value="C2H2-zf_KIN17"/>
    <property type="match status" value="1"/>
</dbReference>
<dbReference type="InterPro" id="IPR038254">
    <property type="entry name" value="KIN17_WH-like_sf"/>
</dbReference>
<dbReference type="Pfam" id="PF10357">
    <property type="entry name" value="WH_KIN17"/>
    <property type="match status" value="1"/>
</dbReference>
<evidence type="ECO:0000256" key="20">
    <source>
        <dbReference type="ARBA" id="ARBA00062063"/>
    </source>
</evidence>
<dbReference type="FunFam" id="2.30.30.30:FF:000021">
    <property type="entry name" value="DNA/RNA-binding protein KIN17, putative"/>
    <property type="match status" value="1"/>
</dbReference>
<feature type="compositionally biased region" description="Low complexity" evidence="24">
    <location>
        <begin position="44"/>
        <end position="55"/>
    </location>
</feature>
<dbReference type="FunFam" id="1.10.10.2030:FF:000001">
    <property type="entry name" value="DNA/RNA-binding protein KIN17, putative"/>
    <property type="match status" value="1"/>
</dbReference>
<feature type="compositionally biased region" description="Basic and acidic residues" evidence="24">
    <location>
        <begin position="29"/>
        <end position="42"/>
    </location>
</feature>
<comment type="subcellular location">
    <subcellularLocation>
        <location evidence="2">Cytoplasm</location>
    </subcellularLocation>
    <subcellularLocation>
        <location evidence="1">Nucleus</location>
    </subcellularLocation>
</comment>
<keyword evidence="12" id="KW-0694">RNA-binding</keyword>
<dbReference type="GO" id="GO:0006260">
    <property type="term" value="P:DNA replication"/>
    <property type="evidence" value="ECO:0000318"/>
    <property type="project" value="GO_Central"/>
</dbReference>
<evidence type="ECO:0000256" key="17">
    <source>
        <dbReference type="ARBA" id="ARBA00023204"/>
    </source>
</evidence>
<dbReference type="GO" id="GO:0003723">
    <property type="term" value="F:RNA binding"/>
    <property type="evidence" value="ECO:0007669"/>
    <property type="project" value="UniProtKB-KW"/>
</dbReference>
<dbReference type="GO" id="GO:0005829">
    <property type="term" value="C:cytosol"/>
    <property type="evidence" value="ECO:0007669"/>
    <property type="project" value="Ensembl"/>
</dbReference>
<evidence type="ECO:0000256" key="2">
    <source>
        <dbReference type="ARBA" id="ARBA00004496"/>
    </source>
</evidence>
<dbReference type="eggNOG" id="KOG2837">
    <property type="taxonomic scope" value="Eukaryota"/>
</dbReference>
<dbReference type="Gene3D" id="2.30.30.140">
    <property type="match status" value="1"/>
</dbReference>
<keyword evidence="18" id="KW-0539">Nucleus</keyword>
<evidence type="ECO:0000256" key="19">
    <source>
        <dbReference type="ARBA" id="ARBA00054469"/>
    </source>
</evidence>
<keyword evidence="15" id="KW-0238">DNA-binding</keyword>
<dbReference type="Gene3D" id="2.30.30.30">
    <property type="match status" value="1"/>
</dbReference>
<comment type="subunit">
    <text evidence="20">Associated with DNA polymerase alpha, RFC1 and cyclin A, in multiprotein DNA replication complexes. Also associates with replication origins at the G1/S phase boundary and throughout the S phase in vivo.</text>
</comment>
<dbReference type="GO" id="GO:0006281">
    <property type="term" value="P:DNA repair"/>
    <property type="evidence" value="ECO:0007669"/>
    <property type="project" value="UniProtKB-KW"/>
</dbReference>
<dbReference type="HOGENOM" id="CLU_030065_1_0_1"/>
<dbReference type="Gene3D" id="1.10.10.2030">
    <property type="entry name" value="DNA/RNA-binding protein Kin17, conserved domain"/>
    <property type="match status" value="1"/>
</dbReference>
<dbReference type="GO" id="GO:0016363">
    <property type="term" value="C:nuclear matrix"/>
    <property type="evidence" value="ECO:0007669"/>
    <property type="project" value="Ensembl"/>
</dbReference>
<evidence type="ECO:0000256" key="8">
    <source>
        <dbReference type="ARBA" id="ARBA00022723"/>
    </source>
</evidence>
<evidence type="ECO:0000256" key="18">
    <source>
        <dbReference type="ARBA" id="ARBA00023242"/>
    </source>
</evidence>
<feature type="region of interest" description="Disordered" evidence="24">
    <location>
        <begin position="1"/>
        <end position="74"/>
    </location>
</feature>
<keyword evidence="14 23" id="KW-0175">Coiled coil</keyword>
<keyword evidence="5" id="KW-0963">Cytoplasm</keyword>
<dbReference type="FunCoup" id="F6PWM9">
    <property type="interactions" value="3440"/>
</dbReference>
<keyword evidence="10" id="KW-0863">Zinc-finger</keyword>
<evidence type="ECO:0000256" key="3">
    <source>
        <dbReference type="ARBA" id="ARBA00008517"/>
    </source>
</evidence>
<dbReference type="PANTHER" id="PTHR12805:SF0">
    <property type="entry name" value="DNA_RNA-BINDING PROTEIN KIN17"/>
    <property type="match status" value="1"/>
</dbReference>
<keyword evidence="16" id="KW-0233">DNA recombination</keyword>
<dbReference type="InterPro" id="IPR036236">
    <property type="entry name" value="Znf_C2H2_sf"/>
</dbReference>
<evidence type="ECO:0000256" key="24">
    <source>
        <dbReference type="SAM" id="MobiDB-lite"/>
    </source>
</evidence>
<evidence type="ECO:0000256" key="21">
    <source>
        <dbReference type="ARBA" id="ARBA00067573"/>
    </source>
</evidence>
<evidence type="ECO:0000256" key="15">
    <source>
        <dbReference type="ARBA" id="ARBA00023125"/>
    </source>
</evidence>
<comment type="function">
    <text evidence="19">Involved in DNA replication and the cellular response to DNA damage. May participate in DNA replication factories and create a bridge between DNA replication and repair mediated by high molecular weight complexes. May play a role in illegitimate recombination and regulation of gene expression. May participate in mRNA processing. Binds, in vitro, to double-stranded DNA. Also shown to bind preferentially to curved DNA in vitro and in vivo. Binds via its C-terminal domain to RNA in vitro.</text>
</comment>
<dbReference type="FunFam" id="2.30.30.140:FF:000031">
    <property type="entry name" value="DNA/RNA-binding protein KIN17 isoform X1"/>
    <property type="match status" value="1"/>
</dbReference>
<feature type="domain" description="DNA/RNA-binding protein Kin17 WH-like" evidence="25">
    <location>
        <begin position="139"/>
        <end position="265"/>
    </location>
</feature>
<keyword evidence="7" id="KW-0235">DNA replication</keyword>
<dbReference type="Pfam" id="PF18131">
    <property type="entry name" value="KN17_SH3"/>
    <property type="match status" value="1"/>
</dbReference>
<gene>
    <name evidence="26" type="primary">KIN</name>
</gene>